<keyword evidence="3" id="KW-1185">Reference proteome</keyword>
<dbReference type="AlphaFoldDB" id="A0A0R2LMM8"/>
<comment type="caution">
    <text evidence="2">The sequence shown here is derived from an EMBL/GenBank/DDBJ whole genome shotgun (WGS) entry which is preliminary data.</text>
</comment>
<name>A0A0R2LMM8_9LACO</name>
<dbReference type="PATRIC" id="fig|449659.4.peg.1622"/>
<organism evidence="2 3">
    <name type="scientific">Ligilactobacillus pobuzihii</name>
    <dbReference type="NCBI Taxonomy" id="449659"/>
    <lineage>
        <taxon>Bacteria</taxon>
        <taxon>Bacillati</taxon>
        <taxon>Bacillota</taxon>
        <taxon>Bacilli</taxon>
        <taxon>Lactobacillales</taxon>
        <taxon>Lactobacillaceae</taxon>
        <taxon>Ligilactobacillus</taxon>
    </lineage>
</organism>
<feature type="transmembrane region" description="Helical" evidence="1">
    <location>
        <begin position="38"/>
        <end position="60"/>
    </location>
</feature>
<feature type="transmembrane region" description="Helical" evidence="1">
    <location>
        <begin position="113"/>
        <end position="134"/>
    </location>
</feature>
<accession>A0A0R2LMM8</accession>
<feature type="transmembrane region" description="Helical" evidence="1">
    <location>
        <begin position="185"/>
        <end position="203"/>
    </location>
</feature>
<feature type="transmembrane region" description="Helical" evidence="1">
    <location>
        <begin position="80"/>
        <end position="101"/>
    </location>
</feature>
<dbReference type="RefSeq" id="WP_017868707.1">
    <property type="nucleotide sequence ID" value="NZ_BJYB01000012.1"/>
</dbReference>
<protein>
    <submittedName>
        <fullName evidence="2">Uncharacterized protein</fullName>
    </submittedName>
</protein>
<evidence type="ECO:0000313" key="2">
    <source>
        <dbReference type="EMBL" id="KRN99588.1"/>
    </source>
</evidence>
<keyword evidence="1" id="KW-1133">Transmembrane helix</keyword>
<dbReference type="STRING" id="449659.IV66_GL001594"/>
<dbReference type="EMBL" id="JQCN01000031">
    <property type="protein sequence ID" value="KRN99588.1"/>
    <property type="molecule type" value="Genomic_DNA"/>
</dbReference>
<keyword evidence="1" id="KW-0812">Transmembrane</keyword>
<keyword evidence="1" id="KW-0472">Membrane</keyword>
<sequence>MDRRILEANYEETSKLVTEKNLNLTEDTFKNIKFRSKFSSFLVALLLFGPLMYFIGVGLPQEIGDEKSKVAFYLSSYGTFFIPVIKITLVIWLVVFIAFLFPRKNYAVNIRDALVVMMPMFVASILIFFDLSFALSVAGIGLEATCILIVVGIFYILVATYNVLIKIKNTLYDLNLKKISFKWNVYVTIIGLVGATVIALLFQTIKNGFLIYSASFSILVVFVFAALMIKVFVHSSVVNHYFVKYADQYQEKFKITDEQWYGHSKVTAKRKGK</sequence>
<evidence type="ECO:0000256" key="1">
    <source>
        <dbReference type="SAM" id="Phobius"/>
    </source>
</evidence>
<feature type="transmembrane region" description="Helical" evidence="1">
    <location>
        <begin position="209"/>
        <end position="233"/>
    </location>
</feature>
<gene>
    <name evidence="2" type="ORF">IV66_GL001594</name>
</gene>
<proteinExistence type="predicted"/>
<evidence type="ECO:0000313" key="3">
    <source>
        <dbReference type="Proteomes" id="UP000051886"/>
    </source>
</evidence>
<feature type="transmembrane region" description="Helical" evidence="1">
    <location>
        <begin position="140"/>
        <end position="164"/>
    </location>
</feature>
<dbReference type="Proteomes" id="UP000051886">
    <property type="component" value="Unassembled WGS sequence"/>
</dbReference>
<reference evidence="2 3" key="1">
    <citation type="journal article" date="2015" name="Genome Announc.">
        <title>Expanding the biotechnology potential of lactobacilli through comparative genomics of 213 strains and associated genera.</title>
        <authorList>
            <person name="Sun Z."/>
            <person name="Harris H.M."/>
            <person name="McCann A."/>
            <person name="Guo C."/>
            <person name="Argimon S."/>
            <person name="Zhang W."/>
            <person name="Yang X."/>
            <person name="Jeffery I.B."/>
            <person name="Cooney J.C."/>
            <person name="Kagawa T.F."/>
            <person name="Liu W."/>
            <person name="Song Y."/>
            <person name="Salvetti E."/>
            <person name="Wrobel A."/>
            <person name="Rasinkangas P."/>
            <person name="Parkhill J."/>
            <person name="Rea M.C."/>
            <person name="O'Sullivan O."/>
            <person name="Ritari J."/>
            <person name="Douillard F.P."/>
            <person name="Paul Ross R."/>
            <person name="Yang R."/>
            <person name="Briner A.E."/>
            <person name="Felis G.E."/>
            <person name="de Vos W.M."/>
            <person name="Barrangou R."/>
            <person name="Klaenhammer T.R."/>
            <person name="Caufield P.W."/>
            <person name="Cui Y."/>
            <person name="Zhang H."/>
            <person name="O'Toole P.W."/>
        </authorList>
    </citation>
    <scope>NUCLEOTIDE SEQUENCE [LARGE SCALE GENOMIC DNA]</scope>
    <source>
        <strain evidence="2 3">NBRC 103219</strain>
    </source>
</reference>